<dbReference type="OrthoDB" id="26676at2157"/>
<protein>
    <submittedName>
        <fullName evidence="1">CRISPR-associated exonuclease Cas4</fullName>
    </submittedName>
</protein>
<keyword evidence="2" id="KW-1185">Reference proteome</keyword>
<accession>A0A1I0PSW5</accession>
<dbReference type="RefSeq" id="WP_089669164.1">
    <property type="nucleotide sequence ID" value="NZ_FOJA01000001.1"/>
</dbReference>
<keyword evidence="1" id="KW-0378">Hydrolase</keyword>
<evidence type="ECO:0000313" key="1">
    <source>
        <dbReference type="EMBL" id="SEW17484.1"/>
    </source>
</evidence>
<keyword evidence="1" id="KW-0540">Nuclease</keyword>
<dbReference type="STRING" id="355548.SAMN04487945_1925"/>
<reference evidence="1 2" key="1">
    <citation type="submission" date="2016-10" db="EMBL/GenBank/DDBJ databases">
        <authorList>
            <person name="de Groot N.N."/>
        </authorList>
    </citation>
    <scope>NUCLEOTIDE SEQUENCE [LARGE SCALE GENOMIC DNA]</scope>
    <source>
        <strain evidence="1 2">CGMCC 1.5337</strain>
    </source>
</reference>
<evidence type="ECO:0000313" key="2">
    <source>
        <dbReference type="Proteomes" id="UP000198518"/>
    </source>
</evidence>
<sequence length="228" mass="24621">MSDETTPEPAPDSVSFSDLALAAYCPRQLYYARRDDRDPPEAHDAARELATQYGSLSVASEAALATYDLAVEPPEFQSNLAASLAAHSVDDPAETAVYLRGKDAHGKAAKVHRGPLAPSLVTPGSPPEAGVWEPQAVRAVAAAKALSWREQTPVDHAFVEYARHGVVRRVELTTRKKAAYRRALRTARALDGPPPRIHDDAKCGACEYREECGTKTRTLGSLLSFGDD</sequence>
<keyword evidence="1" id="KW-0269">Exonuclease</keyword>
<dbReference type="AlphaFoldDB" id="A0A1I0PSW5"/>
<name>A0A1I0PSW5_9EURY</name>
<gene>
    <name evidence="1" type="ORF">SAMN04487945_1925</name>
</gene>
<proteinExistence type="predicted"/>
<dbReference type="EMBL" id="FOJA01000001">
    <property type="protein sequence ID" value="SEW17484.1"/>
    <property type="molecule type" value="Genomic_DNA"/>
</dbReference>
<dbReference type="GO" id="GO:0004527">
    <property type="term" value="F:exonuclease activity"/>
    <property type="evidence" value="ECO:0007669"/>
    <property type="project" value="UniProtKB-KW"/>
</dbReference>
<organism evidence="1 2">
    <name type="scientific">Halobacterium jilantaiense</name>
    <dbReference type="NCBI Taxonomy" id="355548"/>
    <lineage>
        <taxon>Archaea</taxon>
        <taxon>Methanobacteriati</taxon>
        <taxon>Methanobacteriota</taxon>
        <taxon>Stenosarchaea group</taxon>
        <taxon>Halobacteria</taxon>
        <taxon>Halobacteriales</taxon>
        <taxon>Halobacteriaceae</taxon>
        <taxon>Halobacterium</taxon>
    </lineage>
</organism>
<dbReference type="Proteomes" id="UP000198518">
    <property type="component" value="Unassembled WGS sequence"/>
</dbReference>